<dbReference type="eggNOG" id="COG0666">
    <property type="taxonomic scope" value="Bacteria"/>
</dbReference>
<reference evidence="5" key="1">
    <citation type="submission" date="2005-03" db="EMBL/GenBank/DDBJ databases">
        <title>Comparison of the complete genome sequences of Rhodococcus erythropolis PR4 and Rhodococcus opacus B4.</title>
        <authorList>
            <person name="Takarada H."/>
            <person name="Sekine M."/>
            <person name="Hosoyama A."/>
            <person name="Yamada R."/>
            <person name="Fujisawa T."/>
            <person name="Omata S."/>
            <person name="Shimizu A."/>
            <person name="Tsukatani N."/>
            <person name="Tanikawa S."/>
            <person name="Fujita N."/>
            <person name="Harayama S."/>
        </authorList>
    </citation>
    <scope>NUCLEOTIDE SEQUENCE [LARGE SCALE GENOMIC DNA]</scope>
    <source>
        <strain evidence="5">PR4 / NBRC 100887</strain>
    </source>
</reference>
<evidence type="ECO:0000256" key="1">
    <source>
        <dbReference type="ARBA" id="ARBA00022737"/>
    </source>
</evidence>
<dbReference type="Gene3D" id="1.25.40.20">
    <property type="entry name" value="Ankyrin repeat-containing domain"/>
    <property type="match status" value="1"/>
</dbReference>
<evidence type="ECO:0000313" key="5">
    <source>
        <dbReference type="Proteomes" id="UP000002204"/>
    </source>
</evidence>
<dbReference type="HOGENOM" id="CLU_000134_34_2_11"/>
<dbReference type="PANTHER" id="PTHR24171">
    <property type="entry name" value="ANKYRIN REPEAT DOMAIN-CONTAINING PROTEIN 39-RELATED"/>
    <property type="match status" value="1"/>
</dbReference>
<dbReference type="SMART" id="SM00248">
    <property type="entry name" value="ANK"/>
    <property type="match status" value="2"/>
</dbReference>
<dbReference type="KEGG" id="rer:RER_01950"/>
<protein>
    <submittedName>
        <fullName evidence="4">Uncharacterized protein</fullName>
    </submittedName>
</protein>
<dbReference type="AlphaFoldDB" id="C0ZLS6"/>
<dbReference type="InterPro" id="IPR002110">
    <property type="entry name" value="Ankyrin_rpt"/>
</dbReference>
<proteinExistence type="predicted"/>
<sequence>MPVAEAISNLHYKTHKRVCEYFVVMSENTPLDPEAVELAGRLFDMARTGDAAGLASYVDAGVPVNLTNESGDTLVMLAAYHGHADAVVALIERGADVNRPNDKNQTPLAGAVFKGEDAVVKALVSGGADPKGGHPTAVDAARMFGREDYLSLLES</sequence>
<dbReference type="PROSITE" id="PS50088">
    <property type="entry name" value="ANK_REPEAT"/>
    <property type="match status" value="1"/>
</dbReference>
<reference evidence="4 5" key="2">
    <citation type="journal article" date="2006" name="Environ. Microbiol.">
        <title>Sequence analysis of three plasmids harboured in Rhodococcus erythropolis strain PR4.</title>
        <authorList>
            <person name="Sekine M."/>
            <person name="Tanikawa S."/>
            <person name="Omata S."/>
            <person name="Saito M."/>
            <person name="Fujisawa T."/>
            <person name="Tsukatani N."/>
            <person name="Tajima T."/>
            <person name="Sekigawa T."/>
            <person name="Kosugi H."/>
            <person name="Matsuo Y."/>
            <person name="Nishiko R."/>
            <person name="Imamura K."/>
            <person name="Ito M."/>
            <person name="Narita H."/>
            <person name="Tago S."/>
            <person name="Fujita N."/>
            <person name="Harayama S."/>
        </authorList>
    </citation>
    <scope>NUCLEOTIDE SEQUENCE [LARGE SCALE GENOMIC DNA]</scope>
    <source>
        <strain evidence="5">PR4 / NBRC 100887</strain>
    </source>
</reference>
<keyword evidence="2 3" id="KW-0040">ANK repeat</keyword>
<evidence type="ECO:0000256" key="2">
    <source>
        <dbReference type="ARBA" id="ARBA00023043"/>
    </source>
</evidence>
<keyword evidence="1" id="KW-0677">Repeat</keyword>
<dbReference type="SUPFAM" id="SSF48403">
    <property type="entry name" value="Ankyrin repeat"/>
    <property type="match status" value="1"/>
</dbReference>
<dbReference type="EMBL" id="AP008957">
    <property type="protein sequence ID" value="BAH30903.1"/>
    <property type="molecule type" value="Genomic_DNA"/>
</dbReference>
<dbReference type="InterPro" id="IPR036770">
    <property type="entry name" value="Ankyrin_rpt-contain_sf"/>
</dbReference>
<dbReference type="PROSITE" id="PS50297">
    <property type="entry name" value="ANK_REP_REGION"/>
    <property type="match status" value="1"/>
</dbReference>
<gene>
    <name evidence="4" type="ordered locus">RER_01950</name>
</gene>
<name>C0ZLS6_RHOE4</name>
<dbReference type="Pfam" id="PF12796">
    <property type="entry name" value="Ank_2"/>
    <property type="match status" value="1"/>
</dbReference>
<evidence type="ECO:0000256" key="3">
    <source>
        <dbReference type="PROSITE-ProRule" id="PRU00023"/>
    </source>
</evidence>
<dbReference type="Proteomes" id="UP000002204">
    <property type="component" value="Chromosome"/>
</dbReference>
<organism evidence="4 5">
    <name type="scientific">Rhodococcus erythropolis (strain PR4 / NBRC 100887)</name>
    <dbReference type="NCBI Taxonomy" id="234621"/>
    <lineage>
        <taxon>Bacteria</taxon>
        <taxon>Bacillati</taxon>
        <taxon>Actinomycetota</taxon>
        <taxon>Actinomycetes</taxon>
        <taxon>Mycobacteriales</taxon>
        <taxon>Nocardiaceae</taxon>
        <taxon>Rhodococcus</taxon>
        <taxon>Rhodococcus erythropolis group</taxon>
    </lineage>
</organism>
<accession>C0ZLS6</accession>
<evidence type="ECO:0000313" key="4">
    <source>
        <dbReference type="EMBL" id="BAH30903.1"/>
    </source>
</evidence>
<feature type="repeat" description="ANK" evidence="3">
    <location>
        <begin position="70"/>
        <end position="102"/>
    </location>
</feature>